<reference evidence="2" key="2">
    <citation type="submission" date="2020-09" db="EMBL/GenBank/DDBJ databases">
        <authorList>
            <person name="Sun Q."/>
            <person name="Kim S."/>
        </authorList>
    </citation>
    <scope>NUCLEOTIDE SEQUENCE</scope>
    <source>
        <strain evidence="2">KCTC 32513</strain>
    </source>
</reference>
<gene>
    <name evidence="2" type="ORF">GCM10009069_11500</name>
</gene>
<evidence type="ECO:0000313" key="3">
    <source>
        <dbReference type="Proteomes" id="UP000634004"/>
    </source>
</evidence>
<organism evidence="2 3">
    <name type="scientific">Algimonas arctica</name>
    <dbReference type="NCBI Taxonomy" id="1479486"/>
    <lineage>
        <taxon>Bacteria</taxon>
        <taxon>Pseudomonadati</taxon>
        <taxon>Pseudomonadota</taxon>
        <taxon>Alphaproteobacteria</taxon>
        <taxon>Maricaulales</taxon>
        <taxon>Robiginitomaculaceae</taxon>
        <taxon>Algimonas</taxon>
    </lineage>
</organism>
<dbReference type="EMBL" id="BMZH01000003">
    <property type="protein sequence ID" value="GHA90035.1"/>
    <property type="molecule type" value="Genomic_DNA"/>
</dbReference>
<dbReference type="RefSeq" id="WP_189496328.1">
    <property type="nucleotide sequence ID" value="NZ_BMZH01000003.1"/>
</dbReference>
<feature type="signal peptide" evidence="1">
    <location>
        <begin position="1"/>
        <end position="27"/>
    </location>
</feature>
<evidence type="ECO:0008006" key="4">
    <source>
        <dbReference type="Google" id="ProtNLM"/>
    </source>
</evidence>
<keyword evidence="3" id="KW-1185">Reference proteome</keyword>
<sequence>MKPSSLSHRLFLAPSLATLLLVTAAQAEDAPKPLSDEYCMPAGGIHDTIAKFDSIKPEKRDTVGPDLSLTFKLQENEIMPERVELRDADTVSPVQFNDKNRSIGFIDQLRAVSDAASLCIIDPARADRTREDRGFIVDINMGVRFKDTPGTHSLSQIEDGMKDGRSHYKKMVGAMGFMVPKFDYIAVAGEDDSAPPRVWATAEGVDLGEPDFELYDGARMVSIKALEKMGADGVRVEEGYYRMSPSPDAKTVAKFSGDD</sequence>
<name>A0A8J3CRD5_9PROT</name>
<dbReference type="Proteomes" id="UP000634004">
    <property type="component" value="Unassembled WGS sequence"/>
</dbReference>
<dbReference type="AlphaFoldDB" id="A0A8J3CRD5"/>
<comment type="caution">
    <text evidence="2">The sequence shown here is derived from an EMBL/GenBank/DDBJ whole genome shotgun (WGS) entry which is preliminary data.</text>
</comment>
<feature type="chain" id="PRO_5035156251" description="Secreted protein" evidence="1">
    <location>
        <begin position="28"/>
        <end position="259"/>
    </location>
</feature>
<evidence type="ECO:0000256" key="1">
    <source>
        <dbReference type="SAM" id="SignalP"/>
    </source>
</evidence>
<reference evidence="2" key="1">
    <citation type="journal article" date="2014" name="Int. J. Syst. Evol. Microbiol.">
        <title>Complete genome sequence of Corynebacterium casei LMG S-19264T (=DSM 44701T), isolated from a smear-ripened cheese.</title>
        <authorList>
            <consortium name="US DOE Joint Genome Institute (JGI-PGF)"/>
            <person name="Walter F."/>
            <person name="Albersmeier A."/>
            <person name="Kalinowski J."/>
            <person name="Ruckert C."/>
        </authorList>
    </citation>
    <scope>NUCLEOTIDE SEQUENCE</scope>
    <source>
        <strain evidence="2">KCTC 32513</strain>
    </source>
</reference>
<evidence type="ECO:0000313" key="2">
    <source>
        <dbReference type="EMBL" id="GHA90035.1"/>
    </source>
</evidence>
<accession>A0A8J3CRD5</accession>
<protein>
    <recommendedName>
        <fullName evidence="4">Secreted protein</fullName>
    </recommendedName>
</protein>
<proteinExistence type="predicted"/>
<keyword evidence="1" id="KW-0732">Signal</keyword>